<dbReference type="Pfam" id="PF00293">
    <property type="entry name" value="NUDIX"/>
    <property type="match status" value="1"/>
</dbReference>
<dbReference type="EMBL" id="JBHSGL010000005">
    <property type="protein sequence ID" value="MFC4712766.1"/>
    <property type="molecule type" value="Genomic_DNA"/>
</dbReference>
<evidence type="ECO:0000313" key="2">
    <source>
        <dbReference type="EMBL" id="MFC4712766.1"/>
    </source>
</evidence>
<reference evidence="3" key="1">
    <citation type="journal article" date="2019" name="Int. J. Syst. Evol. Microbiol.">
        <title>The Global Catalogue of Microorganisms (GCM) 10K type strain sequencing project: providing services to taxonomists for standard genome sequencing and annotation.</title>
        <authorList>
            <consortium name="The Broad Institute Genomics Platform"/>
            <consortium name="The Broad Institute Genome Sequencing Center for Infectious Disease"/>
            <person name="Wu L."/>
            <person name="Ma J."/>
        </authorList>
    </citation>
    <scope>NUCLEOTIDE SEQUENCE [LARGE SCALE GENOMIC DNA]</scope>
    <source>
        <strain evidence="3">CGMCC 1.12151</strain>
    </source>
</reference>
<sequence length="164" mass="18802">MTTITGNWGEAIVKLTWTATDVTPEHRLVTSVHGLCFYEGKVMLVDLHNRGWDFPGGHIESGESSIACLQREAMEEGYVSGDCRMLGYIAVDHEKNKMWDEKSKYPKLGYQLFYRMNIETLHPFLGEHESKKRILIPLHEASSLHHEWNPLFTEILEQAAKVTT</sequence>
<name>A0ABV9MCC2_9BACL</name>
<accession>A0ABV9MCC2</accession>
<dbReference type="GO" id="GO:0016787">
    <property type="term" value="F:hydrolase activity"/>
    <property type="evidence" value="ECO:0007669"/>
    <property type="project" value="UniProtKB-KW"/>
</dbReference>
<dbReference type="InterPro" id="IPR000086">
    <property type="entry name" value="NUDIX_hydrolase_dom"/>
</dbReference>
<dbReference type="SUPFAM" id="SSF55811">
    <property type="entry name" value="Nudix"/>
    <property type="match status" value="1"/>
</dbReference>
<evidence type="ECO:0000313" key="3">
    <source>
        <dbReference type="Proteomes" id="UP001595932"/>
    </source>
</evidence>
<evidence type="ECO:0000259" key="1">
    <source>
        <dbReference type="PROSITE" id="PS51462"/>
    </source>
</evidence>
<dbReference type="Proteomes" id="UP001595932">
    <property type="component" value="Unassembled WGS sequence"/>
</dbReference>
<keyword evidence="3" id="KW-1185">Reference proteome</keyword>
<keyword evidence="2" id="KW-0378">Hydrolase</keyword>
<feature type="domain" description="Nudix hydrolase" evidence="1">
    <location>
        <begin position="25"/>
        <end position="158"/>
    </location>
</feature>
<dbReference type="InterPro" id="IPR015797">
    <property type="entry name" value="NUDIX_hydrolase-like_dom_sf"/>
</dbReference>
<protein>
    <submittedName>
        <fullName evidence="2">NUDIX hydrolase</fullName>
    </submittedName>
</protein>
<organism evidence="2 3">
    <name type="scientific">Planococcus dechangensis</name>
    <dbReference type="NCBI Taxonomy" id="1176255"/>
    <lineage>
        <taxon>Bacteria</taxon>
        <taxon>Bacillati</taxon>
        <taxon>Bacillota</taxon>
        <taxon>Bacilli</taxon>
        <taxon>Bacillales</taxon>
        <taxon>Caryophanaceae</taxon>
        <taxon>Planococcus</taxon>
    </lineage>
</organism>
<dbReference type="Gene3D" id="3.90.79.10">
    <property type="entry name" value="Nucleoside Triphosphate Pyrophosphohydrolase"/>
    <property type="match status" value="1"/>
</dbReference>
<gene>
    <name evidence="2" type="ORF">ACFO5U_07850</name>
</gene>
<dbReference type="PROSITE" id="PS51462">
    <property type="entry name" value="NUDIX"/>
    <property type="match status" value="1"/>
</dbReference>
<proteinExistence type="predicted"/>
<dbReference type="RefSeq" id="WP_377278178.1">
    <property type="nucleotide sequence ID" value="NZ_JBHSGL010000005.1"/>
</dbReference>
<comment type="caution">
    <text evidence="2">The sequence shown here is derived from an EMBL/GenBank/DDBJ whole genome shotgun (WGS) entry which is preliminary data.</text>
</comment>